<keyword evidence="2" id="KW-1185">Reference proteome</keyword>
<protein>
    <submittedName>
        <fullName evidence="1">Uncharacterized protein</fullName>
    </submittedName>
</protein>
<gene>
    <name evidence="1" type="ORF">GPA_00210</name>
</gene>
<accession>D6E691</accession>
<reference evidence="1 2" key="2">
    <citation type="submission" date="2010-03" db="EMBL/GenBank/DDBJ databases">
        <authorList>
            <person name="Pajon A."/>
        </authorList>
    </citation>
    <scope>NUCLEOTIDE SEQUENCE [LARGE SCALE GENOMIC DNA]</scope>
    <source>
        <strain evidence="2">7-10-1-b</strain>
    </source>
</reference>
<sequence>MPPIIKPMLMHECTQNSRAFQFNIGLLKAAIGKVEPSIVIGFKKFIHHNVGVLFNGSCNRQAKEIDRNSIVGIKKRKILAAHSFKTADASTKEPSVILVFNIYQPMALALIIGHNRRNVSRRRIINNNHFNVLIGLSKDTFETRRQIVFGAIYGYNHRNQRIILLIIYRHNADQ</sequence>
<dbReference type="KEGG" id="gpa:GPA_00210"/>
<dbReference type="Proteomes" id="UP000008805">
    <property type="component" value="Chromosome"/>
</dbReference>
<dbReference type="HOGENOM" id="CLU_1537940_0_0_11"/>
<dbReference type="AlphaFoldDB" id="D6E691"/>
<dbReference type="EMBL" id="FP929047">
    <property type="protein sequence ID" value="CBL03238.1"/>
    <property type="molecule type" value="Genomic_DNA"/>
</dbReference>
<name>D6E691_9ACTN</name>
<proteinExistence type="predicted"/>
<reference evidence="1 2" key="1">
    <citation type="submission" date="2010-03" db="EMBL/GenBank/DDBJ databases">
        <title>The genome sequence of Gordonibacter pamelaeae 7-10-1-bT.</title>
        <authorList>
            <consortium name="metaHIT consortium -- http://www.metahit.eu/"/>
            <person name="Pajon A."/>
            <person name="Turner K."/>
            <person name="Parkhill J."/>
            <person name="Timmis K."/>
            <person name="Oxley A."/>
            <person name="Wurdemann D."/>
        </authorList>
    </citation>
    <scope>NUCLEOTIDE SEQUENCE [LARGE SCALE GENOMIC DNA]</scope>
    <source>
        <strain evidence="2">7-10-1-b</strain>
    </source>
</reference>
<organism evidence="1 2">
    <name type="scientific">Gordonibacter pamelaeae 7-10-1-b</name>
    <dbReference type="NCBI Taxonomy" id="657308"/>
    <lineage>
        <taxon>Bacteria</taxon>
        <taxon>Bacillati</taxon>
        <taxon>Actinomycetota</taxon>
        <taxon>Coriobacteriia</taxon>
        <taxon>Eggerthellales</taxon>
        <taxon>Eggerthellaceae</taxon>
        <taxon>Gordonibacter</taxon>
    </lineage>
</organism>
<evidence type="ECO:0000313" key="2">
    <source>
        <dbReference type="Proteomes" id="UP000008805"/>
    </source>
</evidence>
<evidence type="ECO:0000313" key="1">
    <source>
        <dbReference type="EMBL" id="CBL03238.1"/>
    </source>
</evidence>